<dbReference type="InterPro" id="IPR027417">
    <property type="entry name" value="P-loop_NTPase"/>
</dbReference>
<gene>
    <name evidence="3" type="ORF">COLO4_07600</name>
</gene>
<dbReference type="STRING" id="93759.A0A1R3KJ59"/>
<dbReference type="GO" id="GO:0004386">
    <property type="term" value="F:helicase activity"/>
    <property type="evidence" value="ECO:0007669"/>
    <property type="project" value="UniProtKB-KW"/>
</dbReference>
<dbReference type="PANTHER" id="PTHR10492:SF90">
    <property type="entry name" value="ATP-DEPENDENT DNA HELICASE"/>
    <property type="match status" value="1"/>
</dbReference>
<dbReference type="SUPFAM" id="SSF52540">
    <property type="entry name" value="P-loop containing nucleoside triphosphate hydrolases"/>
    <property type="match status" value="1"/>
</dbReference>
<evidence type="ECO:0000259" key="2">
    <source>
        <dbReference type="Pfam" id="PF21530"/>
    </source>
</evidence>
<protein>
    <submittedName>
        <fullName evidence="3">DNA helicase PIF1, ATP-dependent</fullName>
    </submittedName>
</protein>
<dbReference type="OrthoDB" id="1002436at2759"/>
<feature type="coiled-coil region" evidence="1">
    <location>
        <begin position="168"/>
        <end position="197"/>
    </location>
</feature>
<keyword evidence="3" id="KW-0067">ATP-binding</keyword>
<dbReference type="AlphaFoldDB" id="A0A1R3KJ59"/>
<accession>A0A1R3KJ59</accession>
<dbReference type="InterPro" id="IPR049163">
    <property type="entry name" value="Pif1-like_2B_dom"/>
</dbReference>
<comment type="caution">
    <text evidence="3">The sequence shown here is derived from an EMBL/GenBank/DDBJ whole genome shotgun (WGS) entry which is preliminary data.</text>
</comment>
<reference evidence="4" key="1">
    <citation type="submission" date="2013-09" db="EMBL/GenBank/DDBJ databases">
        <title>Corchorus olitorius genome sequencing.</title>
        <authorList>
            <person name="Alam M."/>
            <person name="Haque M.S."/>
            <person name="Islam M.S."/>
            <person name="Emdad E.M."/>
            <person name="Islam M.M."/>
            <person name="Ahmed B."/>
            <person name="Halim A."/>
            <person name="Hossen Q.M.M."/>
            <person name="Hossain M.Z."/>
            <person name="Ahmed R."/>
            <person name="Khan M.M."/>
            <person name="Islam R."/>
            <person name="Rashid M.M."/>
            <person name="Khan S.A."/>
            <person name="Rahman M.S."/>
            <person name="Alam M."/>
            <person name="Yahiya A.S."/>
            <person name="Khan M.S."/>
            <person name="Azam M.S."/>
            <person name="Haque T."/>
            <person name="Lashkar M.Z.H."/>
            <person name="Akhand A.I."/>
            <person name="Morshed G."/>
            <person name="Roy S."/>
            <person name="Uddin K.S."/>
            <person name="Rabeya T."/>
            <person name="Hossain A.S."/>
            <person name="Chowdhury A."/>
            <person name="Snigdha A.R."/>
            <person name="Mortoza M.S."/>
            <person name="Matin S.A."/>
            <person name="Hoque S.M.E."/>
            <person name="Islam M.K."/>
            <person name="Roy D.K."/>
            <person name="Haider R."/>
            <person name="Moosa M.M."/>
            <person name="Elias S.M."/>
            <person name="Hasan A.M."/>
            <person name="Jahan S."/>
            <person name="Shafiuddin M."/>
            <person name="Mahmood N."/>
            <person name="Shommy N.S."/>
        </authorList>
    </citation>
    <scope>NUCLEOTIDE SEQUENCE [LARGE SCALE GENOMIC DNA]</scope>
    <source>
        <strain evidence="4">cv. O-4</strain>
    </source>
</reference>
<dbReference type="Proteomes" id="UP000187203">
    <property type="component" value="Unassembled WGS sequence"/>
</dbReference>
<feature type="domain" description="DNA helicase Pif1-like 2B" evidence="2">
    <location>
        <begin position="97"/>
        <end position="139"/>
    </location>
</feature>
<keyword evidence="3" id="KW-0547">Nucleotide-binding</keyword>
<keyword evidence="4" id="KW-1185">Reference proteome</keyword>
<evidence type="ECO:0000313" key="3">
    <source>
        <dbReference type="EMBL" id="OMP07133.1"/>
    </source>
</evidence>
<dbReference type="EMBL" id="AWUE01013393">
    <property type="protein sequence ID" value="OMP07133.1"/>
    <property type="molecule type" value="Genomic_DNA"/>
</dbReference>
<organism evidence="3 4">
    <name type="scientific">Corchorus olitorius</name>
    <dbReference type="NCBI Taxonomy" id="93759"/>
    <lineage>
        <taxon>Eukaryota</taxon>
        <taxon>Viridiplantae</taxon>
        <taxon>Streptophyta</taxon>
        <taxon>Embryophyta</taxon>
        <taxon>Tracheophyta</taxon>
        <taxon>Spermatophyta</taxon>
        <taxon>Magnoliopsida</taxon>
        <taxon>eudicotyledons</taxon>
        <taxon>Gunneridae</taxon>
        <taxon>Pentapetalae</taxon>
        <taxon>rosids</taxon>
        <taxon>malvids</taxon>
        <taxon>Malvales</taxon>
        <taxon>Malvaceae</taxon>
        <taxon>Grewioideae</taxon>
        <taxon>Apeibeae</taxon>
        <taxon>Corchorus</taxon>
    </lineage>
</organism>
<proteinExistence type="predicted"/>
<dbReference type="PANTHER" id="PTHR10492">
    <property type="match status" value="1"/>
</dbReference>
<sequence>MGLWSPGLDHVALNSMSEFNKWVLDLKLPRKSFNRDEEPDDPNYLKDEAILSPTNEDLDQVNDFILSQIPGETKRYLSFDKIALDSGYMDEQSTPTELLNTSKFSGISNPELLLKVGVLVILMRNINQAEGLCNDTMLIFRKLGTRIVKAEVVIGSNIGKKRNRTTWRRRELRRRAKARKELQNAAMEEEVTALANSLQKCHFNKDADEEVVLERMFKVTTDMTFEYLVRQV</sequence>
<evidence type="ECO:0000256" key="1">
    <source>
        <dbReference type="SAM" id="Coils"/>
    </source>
</evidence>
<dbReference type="Pfam" id="PF21530">
    <property type="entry name" value="Pif1_2B_dom"/>
    <property type="match status" value="1"/>
</dbReference>
<keyword evidence="3" id="KW-0378">Hydrolase</keyword>
<keyword evidence="3" id="KW-0347">Helicase</keyword>
<evidence type="ECO:0000313" key="4">
    <source>
        <dbReference type="Proteomes" id="UP000187203"/>
    </source>
</evidence>
<keyword evidence="1" id="KW-0175">Coiled coil</keyword>
<name>A0A1R3KJ59_9ROSI</name>